<proteinExistence type="predicted"/>
<dbReference type="EMBL" id="CAJOAX010000515">
    <property type="protein sequence ID" value="CAF3605882.1"/>
    <property type="molecule type" value="Genomic_DNA"/>
</dbReference>
<protein>
    <submittedName>
        <fullName evidence="2">Uncharacterized protein</fullName>
    </submittedName>
</protein>
<evidence type="ECO:0000313" key="3">
    <source>
        <dbReference type="Proteomes" id="UP000663823"/>
    </source>
</evidence>
<gene>
    <name evidence="1" type="ORF">FNK824_LOCUS2624</name>
    <name evidence="2" type="ORF">OTI717_LOCUS7046</name>
</gene>
<dbReference type="AlphaFoldDB" id="A0A818NFH9"/>
<dbReference type="Proteomes" id="UP000663823">
    <property type="component" value="Unassembled WGS sequence"/>
</dbReference>
<sequence>MDFRVGQAIEFELIDQNNKLLYNQLYLQKDLLYLKALPDVKCFLEKIFKNSDLRQDAIKSSLLIKRLKPGESFVQFEDKRKDVQNKCSKLKMKSSFIWY</sequence>
<organism evidence="2 3">
    <name type="scientific">Rotaria sordida</name>
    <dbReference type="NCBI Taxonomy" id="392033"/>
    <lineage>
        <taxon>Eukaryota</taxon>
        <taxon>Metazoa</taxon>
        <taxon>Spiralia</taxon>
        <taxon>Gnathifera</taxon>
        <taxon>Rotifera</taxon>
        <taxon>Eurotatoria</taxon>
        <taxon>Bdelloidea</taxon>
        <taxon>Philodinida</taxon>
        <taxon>Philodinidae</taxon>
        <taxon>Rotaria</taxon>
    </lineage>
</organism>
<accession>A0A818NFH9</accession>
<name>A0A818NFH9_9BILA</name>
<dbReference type="Proteomes" id="UP000663874">
    <property type="component" value="Unassembled WGS sequence"/>
</dbReference>
<evidence type="ECO:0000313" key="1">
    <source>
        <dbReference type="EMBL" id="CAF3584956.1"/>
    </source>
</evidence>
<comment type="caution">
    <text evidence="2">The sequence shown here is derived from an EMBL/GenBank/DDBJ whole genome shotgun (WGS) entry which is preliminary data.</text>
</comment>
<evidence type="ECO:0000313" key="2">
    <source>
        <dbReference type="EMBL" id="CAF3605882.1"/>
    </source>
</evidence>
<dbReference type="EMBL" id="CAJOBE010000162">
    <property type="protein sequence ID" value="CAF3584956.1"/>
    <property type="molecule type" value="Genomic_DNA"/>
</dbReference>
<reference evidence="2" key="1">
    <citation type="submission" date="2021-02" db="EMBL/GenBank/DDBJ databases">
        <authorList>
            <person name="Nowell W R."/>
        </authorList>
    </citation>
    <scope>NUCLEOTIDE SEQUENCE</scope>
</reference>